<evidence type="ECO:0000313" key="9">
    <source>
        <dbReference type="Proteomes" id="UP000176576"/>
    </source>
</evidence>
<dbReference type="InterPro" id="IPR027491">
    <property type="entry name" value="Ribosomal_bL31_A"/>
</dbReference>
<evidence type="ECO:0000256" key="3">
    <source>
        <dbReference type="ARBA" id="ARBA00022884"/>
    </source>
</evidence>
<keyword evidence="7" id="KW-0862">Zinc</keyword>
<keyword evidence="3 7" id="KW-0694">RNA-binding</keyword>
<accession>A0A1G2G9B2</accession>
<dbReference type="STRING" id="1802117.A3J54_00020"/>
<dbReference type="InterPro" id="IPR034704">
    <property type="entry name" value="Ribosomal_bL28/bL31-like_sf"/>
</dbReference>
<dbReference type="InterPro" id="IPR042105">
    <property type="entry name" value="Ribosomal_bL31_sf"/>
</dbReference>
<reference evidence="8 9" key="1">
    <citation type="journal article" date="2016" name="Nat. Commun.">
        <title>Thousands of microbial genomes shed light on interconnected biogeochemical processes in an aquifer system.</title>
        <authorList>
            <person name="Anantharaman K."/>
            <person name="Brown C.T."/>
            <person name="Hug L.A."/>
            <person name="Sharon I."/>
            <person name="Castelle C.J."/>
            <person name="Probst A.J."/>
            <person name="Thomas B.C."/>
            <person name="Singh A."/>
            <person name="Wilkins M.J."/>
            <person name="Karaoz U."/>
            <person name="Brodie E.L."/>
            <person name="Williams K.H."/>
            <person name="Hubbard S.S."/>
            <person name="Banfield J.F."/>
        </authorList>
    </citation>
    <scope>NUCLEOTIDE SEQUENCE [LARGE SCALE GENOMIC DNA]</scope>
</reference>
<dbReference type="GO" id="GO:0019843">
    <property type="term" value="F:rRNA binding"/>
    <property type="evidence" value="ECO:0007669"/>
    <property type="project" value="UniProtKB-KW"/>
</dbReference>
<evidence type="ECO:0000256" key="1">
    <source>
        <dbReference type="ARBA" id="ARBA00009296"/>
    </source>
</evidence>
<dbReference type="EMBL" id="MHNN01000005">
    <property type="protein sequence ID" value="OGZ46839.1"/>
    <property type="molecule type" value="Genomic_DNA"/>
</dbReference>
<gene>
    <name evidence="7" type="primary">rpmE</name>
    <name evidence="8" type="ORF">A3J54_00020</name>
</gene>
<evidence type="ECO:0000256" key="6">
    <source>
        <dbReference type="ARBA" id="ARBA00035687"/>
    </source>
</evidence>
<dbReference type="PROSITE" id="PS01143">
    <property type="entry name" value="RIBOSOMAL_L31"/>
    <property type="match status" value="1"/>
</dbReference>
<dbReference type="InterPro" id="IPR002150">
    <property type="entry name" value="Ribosomal_bL31"/>
</dbReference>
<comment type="subunit">
    <text evidence="7">Part of the 50S ribosomal subunit.</text>
</comment>
<keyword evidence="5 7" id="KW-0687">Ribonucleoprotein</keyword>
<dbReference type="GO" id="GO:1990904">
    <property type="term" value="C:ribonucleoprotein complex"/>
    <property type="evidence" value="ECO:0007669"/>
    <property type="project" value="UniProtKB-KW"/>
</dbReference>
<dbReference type="GO" id="GO:0046872">
    <property type="term" value="F:metal ion binding"/>
    <property type="evidence" value="ECO:0007669"/>
    <property type="project" value="UniProtKB-KW"/>
</dbReference>
<feature type="binding site" evidence="7">
    <location>
        <position position="37"/>
    </location>
    <ligand>
        <name>Zn(2+)</name>
        <dbReference type="ChEBI" id="CHEBI:29105"/>
    </ligand>
</feature>
<comment type="caution">
    <text evidence="8">The sequence shown here is derived from an EMBL/GenBank/DDBJ whole genome shotgun (WGS) entry which is preliminary data.</text>
</comment>
<feature type="binding site" evidence="7">
    <location>
        <position position="19"/>
    </location>
    <ligand>
        <name>Zn(2+)</name>
        <dbReference type="ChEBI" id="CHEBI:29105"/>
    </ligand>
</feature>
<dbReference type="NCBIfam" id="TIGR00105">
    <property type="entry name" value="L31"/>
    <property type="match status" value="1"/>
</dbReference>
<dbReference type="GO" id="GO:0005840">
    <property type="term" value="C:ribosome"/>
    <property type="evidence" value="ECO:0007669"/>
    <property type="project" value="UniProtKB-KW"/>
</dbReference>
<feature type="binding site" evidence="7">
    <location>
        <position position="17"/>
    </location>
    <ligand>
        <name>Zn(2+)</name>
        <dbReference type="ChEBI" id="CHEBI:29105"/>
    </ligand>
</feature>
<feature type="binding site" evidence="7">
    <location>
        <position position="40"/>
    </location>
    <ligand>
        <name>Zn(2+)</name>
        <dbReference type="ChEBI" id="CHEBI:29105"/>
    </ligand>
</feature>
<comment type="cofactor">
    <cofactor evidence="7">
        <name>Zn(2+)</name>
        <dbReference type="ChEBI" id="CHEBI:29105"/>
    </cofactor>
    <text evidence="7">Binds 1 zinc ion per subunit.</text>
</comment>
<dbReference type="NCBIfam" id="NF000612">
    <property type="entry name" value="PRK00019.1"/>
    <property type="match status" value="1"/>
</dbReference>
<evidence type="ECO:0000256" key="5">
    <source>
        <dbReference type="ARBA" id="ARBA00023274"/>
    </source>
</evidence>
<evidence type="ECO:0000256" key="4">
    <source>
        <dbReference type="ARBA" id="ARBA00022980"/>
    </source>
</evidence>
<dbReference type="Proteomes" id="UP000176576">
    <property type="component" value="Unassembled WGS sequence"/>
</dbReference>
<sequence length="97" mass="10667">MKTDIHPTYFSDARITCACGNVIHGGGTKKEMSVEICGACHPFYTGKEKIIDTAGRVEKFKARVAKAKTVEPKNKLKKTARATTIRKATKTLIKKAK</sequence>
<dbReference type="SUPFAM" id="SSF143800">
    <property type="entry name" value="L28p-like"/>
    <property type="match status" value="1"/>
</dbReference>
<name>A0A1G2G9B2_9BACT</name>
<proteinExistence type="inferred from homology"/>
<dbReference type="GO" id="GO:0003735">
    <property type="term" value="F:structural constituent of ribosome"/>
    <property type="evidence" value="ECO:0007669"/>
    <property type="project" value="InterPro"/>
</dbReference>
<dbReference type="Gene3D" id="4.10.830.30">
    <property type="entry name" value="Ribosomal protein L31"/>
    <property type="match status" value="1"/>
</dbReference>
<dbReference type="PANTHER" id="PTHR33280:SF1">
    <property type="entry name" value="LARGE RIBOSOMAL SUBUNIT PROTEIN BL31C"/>
    <property type="match status" value="1"/>
</dbReference>
<dbReference type="PRINTS" id="PR01249">
    <property type="entry name" value="RIBOSOMALL31"/>
</dbReference>
<organism evidence="8 9">
    <name type="scientific">Candidatus Ryanbacteria bacterium RIFCSPHIGHO2_02_FULL_45_13b</name>
    <dbReference type="NCBI Taxonomy" id="1802117"/>
    <lineage>
        <taxon>Bacteria</taxon>
        <taxon>Candidatus Ryaniibacteriota</taxon>
    </lineage>
</organism>
<dbReference type="HAMAP" id="MF_00501">
    <property type="entry name" value="Ribosomal_bL31_1"/>
    <property type="match status" value="1"/>
</dbReference>
<comment type="similarity">
    <text evidence="1 7">Belongs to the bacterial ribosomal protein bL31 family. Type A subfamily.</text>
</comment>
<evidence type="ECO:0000313" key="8">
    <source>
        <dbReference type="EMBL" id="OGZ46839.1"/>
    </source>
</evidence>
<evidence type="ECO:0000256" key="7">
    <source>
        <dbReference type="HAMAP-Rule" id="MF_00501"/>
    </source>
</evidence>
<keyword evidence="4 7" id="KW-0689">Ribosomal protein</keyword>
<comment type="function">
    <text evidence="7">Binds the 23S rRNA.</text>
</comment>
<keyword evidence="7" id="KW-0479">Metal-binding</keyword>
<protein>
    <recommendedName>
        <fullName evidence="6 7">Large ribosomal subunit protein bL31</fullName>
    </recommendedName>
</protein>
<dbReference type="AlphaFoldDB" id="A0A1G2G9B2"/>
<dbReference type="PANTHER" id="PTHR33280">
    <property type="entry name" value="50S RIBOSOMAL PROTEIN L31, CHLOROPLASTIC"/>
    <property type="match status" value="1"/>
</dbReference>
<keyword evidence="2 7" id="KW-0699">rRNA-binding</keyword>
<evidence type="ECO:0000256" key="2">
    <source>
        <dbReference type="ARBA" id="ARBA00022730"/>
    </source>
</evidence>
<dbReference type="Pfam" id="PF01197">
    <property type="entry name" value="Ribosomal_L31"/>
    <property type="match status" value="1"/>
</dbReference>
<dbReference type="GO" id="GO:0006412">
    <property type="term" value="P:translation"/>
    <property type="evidence" value="ECO:0007669"/>
    <property type="project" value="UniProtKB-UniRule"/>
</dbReference>